<evidence type="ECO:0000256" key="7">
    <source>
        <dbReference type="SAM" id="Phobius"/>
    </source>
</evidence>
<proteinExistence type="inferred from homology"/>
<evidence type="ECO:0000256" key="1">
    <source>
        <dbReference type="ARBA" id="ARBA00004141"/>
    </source>
</evidence>
<evidence type="ECO:0000313" key="10">
    <source>
        <dbReference type="Proteomes" id="UP000030651"/>
    </source>
</evidence>
<feature type="transmembrane region" description="Helical" evidence="7">
    <location>
        <begin position="218"/>
        <end position="240"/>
    </location>
</feature>
<evidence type="ECO:0000256" key="3">
    <source>
        <dbReference type="ARBA" id="ARBA00022989"/>
    </source>
</evidence>
<dbReference type="GO" id="GO:0016020">
    <property type="term" value="C:membrane"/>
    <property type="evidence" value="ECO:0007669"/>
    <property type="project" value="UniProtKB-SubCell"/>
</dbReference>
<dbReference type="PANTHER" id="PTHR33048:SF2">
    <property type="entry name" value="SRPK"/>
    <property type="match status" value="1"/>
</dbReference>
<dbReference type="EMBL" id="KI912113">
    <property type="protein sequence ID" value="ETS79867.1"/>
    <property type="molecule type" value="Genomic_DNA"/>
</dbReference>
<comment type="subcellular location">
    <subcellularLocation>
        <location evidence="1">Membrane</location>
        <topology evidence="1">Multi-pass membrane protein</topology>
    </subcellularLocation>
</comment>
<feature type="region of interest" description="Disordered" evidence="6">
    <location>
        <begin position="366"/>
        <end position="402"/>
    </location>
</feature>
<keyword evidence="4 7" id="KW-0472">Membrane</keyword>
<evidence type="ECO:0000256" key="6">
    <source>
        <dbReference type="SAM" id="MobiDB-lite"/>
    </source>
</evidence>
<dbReference type="InParanoid" id="W3X399"/>
<dbReference type="OMA" id="WLFAAWY"/>
<dbReference type="PANTHER" id="PTHR33048">
    <property type="entry name" value="PTH11-LIKE INTEGRAL MEMBRANE PROTEIN (AFU_ORTHOLOGUE AFUA_5G11245)"/>
    <property type="match status" value="1"/>
</dbReference>
<accession>W3X399</accession>
<dbReference type="Proteomes" id="UP000030651">
    <property type="component" value="Unassembled WGS sequence"/>
</dbReference>
<dbReference type="KEGG" id="pfy:PFICI_07396"/>
<evidence type="ECO:0000259" key="8">
    <source>
        <dbReference type="Pfam" id="PF20684"/>
    </source>
</evidence>
<gene>
    <name evidence="9" type="ORF">PFICI_07396</name>
</gene>
<dbReference type="InterPro" id="IPR052337">
    <property type="entry name" value="SAT4-like"/>
</dbReference>
<reference evidence="10" key="1">
    <citation type="journal article" date="2015" name="BMC Genomics">
        <title>Genomic and transcriptomic analysis of the endophytic fungus Pestalotiopsis fici reveals its lifestyle and high potential for synthesis of natural products.</title>
        <authorList>
            <person name="Wang X."/>
            <person name="Zhang X."/>
            <person name="Liu L."/>
            <person name="Xiang M."/>
            <person name="Wang W."/>
            <person name="Sun X."/>
            <person name="Che Y."/>
            <person name="Guo L."/>
            <person name="Liu G."/>
            <person name="Guo L."/>
            <person name="Wang C."/>
            <person name="Yin W.B."/>
            <person name="Stadler M."/>
            <person name="Zhang X."/>
            <person name="Liu X."/>
        </authorList>
    </citation>
    <scope>NUCLEOTIDE SEQUENCE [LARGE SCALE GENOMIC DNA]</scope>
    <source>
        <strain evidence="10">W106-1 / CGMCC3.15140</strain>
    </source>
</reference>
<dbReference type="HOGENOM" id="CLU_019101_0_0_1"/>
<evidence type="ECO:0000256" key="5">
    <source>
        <dbReference type="ARBA" id="ARBA00038359"/>
    </source>
</evidence>
<feature type="transmembrane region" description="Helical" evidence="7">
    <location>
        <begin position="20"/>
        <end position="39"/>
    </location>
</feature>
<dbReference type="Pfam" id="PF20684">
    <property type="entry name" value="Fung_rhodopsin"/>
    <property type="match status" value="1"/>
</dbReference>
<dbReference type="InterPro" id="IPR049326">
    <property type="entry name" value="Rhodopsin_dom_fungi"/>
</dbReference>
<protein>
    <recommendedName>
        <fullName evidence="8">Rhodopsin domain-containing protein</fullName>
    </recommendedName>
</protein>
<sequence>MLPPISSTGLERSDSFLIEVWTLYGIGILVFVARFAVRLKTVGFRGFQGDDLFAILLILLYTGDAVLVDITYWTGTNVEASTFQRTRTLSDAEIAQYAIGSKSQWSAWFTYPALLWCLKGAMLCFYQRMTMGLWQSRLVNWLMWACGISYCAVVLTVCFSCYPTYLNWQVVPDPGPKCTFRKQNFISIAVLNVITDMAILAVPLPILWQLRVSIKKKLLVGMLICTGFFVIAAAIIRVVLTVGSNPSAVNINRWGVRETIIGIVAANIPILSPAFTKTFWRGPAPTRRFSRKTNSNTISGQGGARTKSTWNGAFTPWGMTQTFAQSLNTRAKDSISGGSFHGSEEFMLETTTPAVQATSHDVVVETSYHVSSEENTGDLGDPWTLQSIPGLQPDAPVDKSPV</sequence>
<keyword evidence="3 7" id="KW-1133">Transmembrane helix</keyword>
<dbReference type="eggNOG" id="ENOG502SH4E">
    <property type="taxonomic scope" value="Eukaryota"/>
</dbReference>
<evidence type="ECO:0000256" key="2">
    <source>
        <dbReference type="ARBA" id="ARBA00022692"/>
    </source>
</evidence>
<feature type="transmembrane region" description="Helical" evidence="7">
    <location>
        <begin position="51"/>
        <end position="73"/>
    </location>
</feature>
<dbReference type="AlphaFoldDB" id="W3X399"/>
<feature type="transmembrane region" description="Helical" evidence="7">
    <location>
        <begin position="185"/>
        <end position="206"/>
    </location>
</feature>
<comment type="similarity">
    <text evidence="5">Belongs to the SAT4 family.</text>
</comment>
<name>W3X399_PESFW</name>
<evidence type="ECO:0000313" key="9">
    <source>
        <dbReference type="EMBL" id="ETS79867.1"/>
    </source>
</evidence>
<keyword evidence="10" id="KW-1185">Reference proteome</keyword>
<keyword evidence="2 7" id="KW-0812">Transmembrane</keyword>
<feature type="transmembrane region" description="Helical" evidence="7">
    <location>
        <begin position="138"/>
        <end position="165"/>
    </location>
</feature>
<feature type="transmembrane region" description="Helical" evidence="7">
    <location>
        <begin position="108"/>
        <end position="126"/>
    </location>
</feature>
<dbReference type="OrthoDB" id="4329349at2759"/>
<feature type="domain" description="Rhodopsin" evidence="8">
    <location>
        <begin position="33"/>
        <end position="276"/>
    </location>
</feature>
<organism evidence="9 10">
    <name type="scientific">Pestalotiopsis fici (strain W106-1 / CGMCC3.15140)</name>
    <dbReference type="NCBI Taxonomy" id="1229662"/>
    <lineage>
        <taxon>Eukaryota</taxon>
        <taxon>Fungi</taxon>
        <taxon>Dikarya</taxon>
        <taxon>Ascomycota</taxon>
        <taxon>Pezizomycotina</taxon>
        <taxon>Sordariomycetes</taxon>
        <taxon>Xylariomycetidae</taxon>
        <taxon>Amphisphaeriales</taxon>
        <taxon>Sporocadaceae</taxon>
        <taxon>Pestalotiopsis</taxon>
    </lineage>
</organism>
<dbReference type="RefSeq" id="XP_007834168.1">
    <property type="nucleotide sequence ID" value="XM_007835977.1"/>
</dbReference>
<dbReference type="GeneID" id="19272409"/>
<evidence type="ECO:0000256" key="4">
    <source>
        <dbReference type="ARBA" id="ARBA00023136"/>
    </source>
</evidence>